<protein>
    <recommendedName>
        <fullName evidence="3">DUF982 domain-containing protein</fullName>
    </recommendedName>
</protein>
<sequence>MALSWFSPPVPIREAPGLRYNVNSVEAAGEQLLRFTKRGPHWRRAVECCVAFGEQRASLQDVRRCFRLAAKEEGVLLPDTRDY</sequence>
<dbReference type="KEGG" id="vg:22109871"/>
<name>A0A076YNX6_9CAUD</name>
<dbReference type="RefSeq" id="YP_009100111.1">
    <property type="nucleotide sequence ID" value="NC_025431.1"/>
</dbReference>
<dbReference type="GeneID" id="22109871"/>
<reference evidence="1 2" key="1">
    <citation type="submission" date="2014-07" db="EMBL/GenBank/DDBJ databases">
        <title>Genomic characterization of two T7-like Mesorhizobium loti phages vB_MloP_Lo5R7ANS and vB_MloP_Cp1R7ANS-C2.</title>
        <authorList>
            <person name="Halmillawewa A.P."/>
            <person name="Perry B."/>
            <person name="Gavard R."/>
            <person name="Yost C.K."/>
            <person name="Hynes M.F."/>
        </authorList>
    </citation>
    <scope>NUCLEOTIDE SEQUENCE [LARGE SCALE GENOMIC DNA]</scope>
</reference>
<organism evidence="1 2">
    <name type="scientific">Mesorhizobium phage vB_MloP_Lo5R7ANS</name>
    <dbReference type="NCBI Taxonomy" id="1527771"/>
    <lineage>
        <taxon>Viruses</taxon>
        <taxon>Duplodnaviria</taxon>
        <taxon>Heunggongvirae</taxon>
        <taxon>Uroviricota</taxon>
        <taxon>Caudoviricetes</taxon>
        <taxon>Autographivirales</taxon>
        <taxon>Pairvirus</taxon>
        <taxon>Pairvirus Lo5R7ANS</taxon>
    </lineage>
</organism>
<accession>A0A076YNX6</accession>
<dbReference type="Proteomes" id="UP000201609">
    <property type="component" value="Segment"/>
</dbReference>
<evidence type="ECO:0000313" key="2">
    <source>
        <dbReference type="Proteomes" id="UP000201609"/>
    </source>
</evidence>
<gene>
    <name evidence="1" type="ORF">Lo5R7ANS_64</name>
</gene>
<dbReference type="EMBL" id="KM199771">
    <property type="protein sequence ID" value="AIK68534.1"/>
    <property type="molecule type" value="Genomic_DNA"/>
</dbReference>
<dbReference type="Gene3D" id="6.10.250.730">
    <property type="match status" value="1"/>
</dbReference>
<evidence type="ECO:0008006" key="3">
    <source>
        <dbReference type="Google" id="ProtNLM"/>
    </source>
</evidence>
<keyword evidence="2" id="KW-1185">Reference proteome</keyword>
<evidence type="ECO:0000313" key="1">
    <source>
        <dbReference type="EMBL" id="AIK68534.1"/>
    </source>
</evidence>
<proteinExistence type="predicted"/>